<dbReference type="EMBL" id="BK013516">
    <property type="protein sequence ID" value="DAD50403.1"/>
    <property type="molecule type" value="Genomic_RNA"/>
</dbReference>
<feature type="non-terminal residue" evidence="1">
    <location>
        <position position="1"/>
    </location>
</feature>
<dbReference type="RefSeq" id="YP_010770941.1">
    <property type="nucleotide sequence ID" value="NC_074438.1"/>
</dbReference>
<proteinExistence type="predicted"/>
<keyword evidence="2" id="KW-1185">Reference proteome</keyword>
<sequence>LHVQDSETLTGLIIVIPLLYKTQSTIYDQSESY</sequence>
<name>A0A8S5KYY6_9VIRU</name>
<evidence type="ECO:0000313" key="2">
    <source>
        <dbReference type="Proteomes" id="UP000676091"/>
    </source>
</evidence>
<reference evidence="1 2" key="1">
    <citation type="submission" date="2020-09" db="EMBL/GenBank/DDBJ databases">
        <title>Leviviricetes taxonomy.</title>
        <authorList>
            <person name="Stockdale S.R."/>
            <person name="Callanan J."/>
            <person name="Adriaenssens E.M."/>
            <person name="Kuhn J.H."/>
            <person name="Rumnieks J."/>
            <person name="Shkoporov A."/>
            <person name="Draper L.A."/>
            <person name="Ross P."/>
            <person name="Hill C."/>
        </authorList>
    </citation>
    <scope>NUCLEOTIDE SEQUENCE [LARGE SCALE GENOMIC DNA]</scope>
</reference>
<dbReference type="Proteomes" id="UP000676091">
    <property type="component" value="Segment"/>
</dbReference>
<organism evidence="1 2">
    <name type="scientific">ssRNA phage Gerhypos.4_45</name>
    <dbReference type="NCBI Taxonomy" id="2786348"/>
    <lineage>
        <taxon>Viruses</taxon>
        <taxon>Riboviria</taxon>
        <taxon>Orthornavirae</taxon>
        <taxon>Lenarviricota</taxon>
        <taxon>Leviviricetes</taxon>
        <taxon>Timlovirales</taxon>
        <taxon>Steitzviridae</taxon>
        <taxon>Molucevirus</taxon>
        <taxon>Molucevirus chthonovicinum</taxon>
    </lineage>
</organism>
<evidence type="ECO:0000313" key="1">
    <source>
        <dbReference type="EMBL" id="DAD50403.1"/>
    </source>
</evidence>
<dbReference type="GeneID" id="80400525"/>
<dbReference type="KEGG" id="vg:80400525"/>
<protein>
    <submittedName>
        <fullName evidence="1">Uncharacterized protein</fullName>
    </submittedName>
</protein>
<accession>A0A8S5KYY6</accession>
<gene>
    <name evidence="1" type="primary">Gerhypos.4_45_1</name>
</gene>